<accession>K3YDL0</accession>
<feature type="region of interest" description="Disordered" evidence="6">
    <location>
        <begin position="1"/>
        <end position="20"/>
    </location>
</feature>
<dbReference type="PANTHER" id="PTHR33304:SF49">
    <property type="entry name" value="OS12G0161500 PROTEIN"/>
    <property type="match status" value="1"/>
</dbReference>
<feature type="domain" description="AIPP2-like SPOC-like" evidence="7">
    <location>
        <begin position="356"/>
        <end position="481"/>
    </location>
</feature>
<evidence type="ECO:0000313" key="9">
    <source>
        <dbReference type="Proteomes" id="UP000004995"/>
    </source>
</evidence>
<dbReference type="AlphaFoldDB" id="K3YDL0"/>
<feature type="region of interest" description="Disordered" evidence="6">
    <location>
        <begin position="272"/>
        <end position="315"/>
    </location>
</feature>
<dbReference type="GO" id="GO:0008270">
    <property type="term" value="F:zinc ion binding"/>
    <property type="evidence" value="ECO:0007669"/>
    <property type="project" value="UniProtKB-KW"/>
</dbReference>
<keyword evidence="5" id="KW-0804">Transcription</keyword>
<keyword evidence="1" id="KW-0479">Metal-binding</keyword>
<protein>
    <recommendedName>
        <fullName evidence="7">AIPP2-like SPOC-like domain-containing protein</fullName>
    </recommendedName>
</protein>
<reference evidence="9" key="1">
    <citation type="journal article" date="2012" name="Nat. Biotechnol.">
        <title>Reference genome sequence of the model plant Setaria.</title>
        <authorList>
            <person name="Bennetzen J.L."/>
            <person name="Schmutz J."/>
            <person name="Wang H."/>
            <person name="Percifield R."/>
            <person name="Hawkins J."/>
            <person name="Pontaroli A.C."/>
            <person name="Estep M."/>
            <person name="Feng L."/>
            <person name="Vaughn J.N."/>
            <person name="Grimwood J."/>
            <person name="Jenkins J."/>
            <person name="Barry K."/>
            <person name="Lindquist E."/>
            <person name="Hellsten U."/>
            <person name="Deshpande S."/>
            <person name="Wang X."/>
            <person name="Wu X."/>
            <person name="Mitros T."/>
            <person name="Triplett J."/>
            <person name="Yang X."/>
            <person name="Ye C.Y."/>
            <person name="Mauro-Herrera M."/>
            <person name="Wang L."/>
            <person name="Li P."/>
            <person name="Sharma M."/>
            <person name="Sharma R."/>
            <person name="Ronald P.C."/>
            <person name="Panaud O."/>
            <person name="Kellogg E.A."/>
            <person name="Brutnell T.P."/>
            <person name="Doust A.N."/>
            <person name="Tuskan G.A."/>
            <person name="Rokhsar D."/>
            <person name="Devos K.M."/>
        </authorList>
    </citation>
    <scope>NUCLEOTIDE SEQUENCE [LARGE SCALE GENOMIC DNA]</scope>
    <source>
        <strain evidence="9">cv. Yugu1</strain>
    </source>
</reference>
<dbReference type="HOGENOM" id="CLU_419450_0_0_1"/>
<dbReference type="InterPro" id="IPR056280">
    <property type="entry name" value="AIPP2-like_SPOC"/>
</dbReference>
<name>K3YDL0_SETIT</name>
<dbReference type="EnsemblPlants" id="KQK99603">
    <property type="protein sequence ID" value="KQK99603"/>
    <property type="gene ID" value="SETIT_012315mg"/>
</dbReference>
<dbReference type="Pfam" id="PF23121">
    <property type="entry name" value="SPOC_AIPP2"/>
    <property type="match status" value="1"/>
</dbReference>
<feature type="region of interest" description="Disordered" evidence="6">
    <location>
        <begin position="506"/>
        <end position="568"/>
    </location>
</feature>
<dbReference type="GO" id="GO:0034244">
    <property type="term" value="P:negative regulation of transcription elongation by RNA polymerase II"/>
    <property type="evidence" value="ECO:0007669"/>
    <property type="project" value="InterPro"/>
</dbReference>
<evidence type="ECO:0000256" key="4">
    <source>
        <dbReference type="ARBA" id="ARBA00023015"/>
    </source>
</evidence>
<evidence type="ECO:0000256" key="5">
    <source>
        <dbReference type="ARBA" id="ARBA00023163"/>
    </source>
</evidence>
<evidence type="ECO:0000313" key="8">
    <source>
        <dbReference type="EnsemblPlants" id="KQK99603"/>
    </source>
</evidence>
<dbReference type="eggNOG" id="ENOG502SSKM">
    <property type="taxonomic scope" value="Eukaryota"/>
</dbReference>
<keyword evidence="3" id="KW-0862">Zinc</keyword>
<dbReference type="Proteomes" id="UP000004995">
    <property type="component" value="Unassembled WGS sequence"/>
</dbReference>
<feature type="compositionally biased region" description="Low complexity" evidence="6">
    <location>
        <begin position="553"/>
        <end position="565"/>
    </location>
</feature>
<evidence type="ECO:0000256" key="2">
    <source>
        <dbReference type="ARBA" id="ARBA00022771"/>
    </source>
</evidence>
<evidence type="ECO:0000256" key="3">
    <source>
        <dbReference type="ARBA" id="ARBA00022833"/>
    </source>
</evidence>
<feature type="compositionally biased region" description="Basic and acidic residues" evidence="6">
    <location>
        <begin position="294"/>
        <end position="305"/>
    </location>
</feature>
<dbReference type="Gramene" id="KQK99603">
    <property type="protein sequence ID" value="KQK99603"/>
    <property type="gene ID" value="SETIT_012315mg"/>
</dbReference>
<dbReference type="STRING" id="4555.K3YDL0"/>
<evidence type="ECO:0000256" key="6">
    <source>
        <dbReference type="SAM" id="MobiDB-lite"/>
    </source>
</evidence>
<feature type="region of interest" description="Disordered" evidence="6">
    <location>
        <begin position="60"/>
        <end position="87"/>
    </location>
</feature>
<dbReference type="OMA" id="HAICAKQ"/>
<organism evidence="8 9">
    <name type="scientific">Setaria italica</name>
    <name type="common">Foxtail millet</name>
    <name type="synonym">Panicum italicum</name>
    <dbReference type="NCBI Taxonomy" id="4555"/>
    <lineage>
        <taxon>Eukaryota</taxon>
        <taxon>Viridiplantae</taxon>
        <taxon>Streptophyta</taxon>
        <taxon>Embryophyta</taxon>
        <taxon>Tracheophyta</taxon>
        <taxon>Spermatophyta</taxon>
        <taxon>Magnoliopsida</taxon>
        <taxon>Liliopsida</taxon>
        <taxon>Poales</taxon>
        <taxon>Poaceae</taxon>
        <taxon>PACMAD clade</taxon>
        <taxon>Panicoideae</taxon>
        <taxon>Panicodae</taxon>
        <taxon>Paniceae</taxon>
        <taxon>Cenchrinae</taxon>
        <taxon>Setaria</taxon>
    </lineage>
</organism>
<keyword evidence="2" id="KW-0863">Zinc-finger</keyword>
<dbReference type="PANTHER" id="PTHR33304">
    <property type="match status" value="1"/>
</dbReference>
<dbReference type="InParanoid" id="K3YDL0"/>
<dbReference type="EMBL" id="AGNK02004557">
    <property type="status" value="NOT_ANNOTATED_CDS"/>
    <property type="molecule type" value="Genomic_DNA"/>
</dbReference>
<evidence type="ECO:0000259" key="7">
    <source>
        <dbReference type="Pfam" id="PF23121"/>
    </source>
</evidence>
<feature type="compositionally biased region" description="Basic and acidic residues" evidence="6">
    <location>
        <begin position="506"/>
        <end position="526"/>
    </location>
</feature>
<keyword evidence="9" id="KW-1185">Reference proteome</keyword>
<keyword evidence="4" id="KW-0805">Transcription regulation</keyword>
<proteinExistence type="predicted"/>
<dbReference type="GO" id="GO:0140566">
    <property type="term" value="F:histone reader activity"/>
    <property type="evidence" value="ECO:0007669"/>
    <property type="project" value="InterPro"/>
</dbReference>
<feature type="compositionally biased region" description="Polar residues" evidence="6">
    <location>
        <begin position="527"/>
        <end position="540"/>
    </location>
</feature>
<feature type="region of interest" description="Disordered" evidence="6">
    <location>
        <begin position="241"/>
        <end position="260"/>
    </location>
</feature>
<reference evidence="8" key="2">
    <citation type="submission" date="2018-08" db="UniProtKB">
        <authorList>
            <consortium name="EnsemblPlants"/>
        </authorList>
    </citation>
    <scope>IDENTIFICATION</scope>
    <source>
        <strain evidence="8">Yugu1</strain>
    </source>
</reference>
<feature type="compositionally biased region" description="Polar residues" evidence="6">
    <location>
        <begin position="65"/>
        <end position="84"/>
    </location>
</feature>
<sequence>MVSPRKHVPFRPKARVPNRQKSKIMKMSLKDLRKTQENMRLAGPQHGKQYHGQLEAKIAKKSDSKLSQVQPTSKDMKQHSTLSLKNHWPRPDMDVVLNEPFPLKKKRDVPTRLKAMSELGHKETKRLKERPDFDQQDFSKSTEFSISNGPNAPKASKILVLENNCSNEGKERPDGIVSTKEKGKYNTRASHAICAKQEGPKSLKGIQHMQQLQRNLEKALSKNDNQRDLIEINFESSNRGQVAKCDGGTNNDMSKKRKEPLLEEKAKTIEDDGNKDVQGNNTASRLMKKQRCVKGKDDEEGHEGGGNHNPIGVGDDNTRSLSQDNISKDGHVKVSMVTFVEQQHHCCSKPIDKPNWSGIFKIDGGEYISLVGHLSTKSCEKAWSLSRQLLPLVELKRLPRSEVWPKAWEASKPSGDNIGIYFFPHVMRQDKDLDELIKEVMENDLVLRAIIGDAEMLIFPSILLPNHHKTFQRKHYLWGVFKPREDIGAVVAEPLSAIGRCAQEVEKEKQQHVSDQKDDNLQREEPNTINHRPPNMSSDLNAPEEGTQEEAEATPVATAAAASPANYGQIDPSMGLPLGRLMGFVVRQTPKLEQLIQEMKRE</sequence>
<dbReference type="InterPro" id="IPR049914">
    <property type="entry name" value="PHD1-3/5-6"/>
</dbReference>
<evidence type="ECO:0000256" key="1">
    <source>
        <dbReference type="ARBA" id="ARBA00022723"/>
    </source>
</evidence>